<dbReference type="InterPro" id="IPR020850">
    <property type="entry name" value="GED_dom"/>
</dbReference>
<dbReference type="InterPro" id="IPR030381">
    <property type="entry name" value="G_DYNAMIN_dom"/>
</dbReference>
<dbReference type="PROSITE" id="PS51718">
    <property type="entry name" value="G_DYNAMIN_2"/>
    <property type="match status" value="1"/>
</dbReference>
<dbReference type="GO" id="GO:0005874">
    <property type="term" value="C:microtubule"/>
    <property type="evidence" value="ECO:0007669"/>
    <property type="project" value="TreeGrafter"/>
</dbReference>
<gene>
    <name evidence="6" type="ORF">C2857_001116</name>
</gene>
<evidence type="ECO:0000313" key="6">
    <source>
        <dbReference type="EMBL" id="QPH16459.1"/>
    </source>
</evidence>
<name>A0A7U3Q1B2_EPIFF</name>
<dbReference type="InterPro" id="IPR045063">
    <property type="entry name" value="Dynamin_N"/>
</dbReference>
<dbReference type="InterPro" id="IPR000375">
    <property type="entry name" value="Dynamin_stalk"/>
</dbReference>
<evidence type="ECO:0000256" key="2">
    <source>
        <dbReference type="ARBA" id="ARBA00023134"/>
    </source>
</evidence>
<dbReference type="SMART" id="SM00053">
    <property type="entry name" value="DYNc"/>
    <property type="match status" value="1"/>
</dbReference>
<dbReference type="GO" id="GO:0016559">
    <property type="term" value="P:peroxisome fission"/>
    <property type="evidence" value="ECO:0007669"/>
    <property type="project" value="TreeGrafter"/>
</dbReference>
<evidence type="ECO:0000259" key="5">
    <source>
        <dbReference type="PROSITE" id="PS51718"/>
    </source>
</evidence>
<evidence type="ECO:0000259" key="4">
    <source>
        <dbReference type="PROSITE" id="PS51388"/>
    </source>
</evidence>
<keyword evidence="7" id="KW-1185">Reference proteome</keyword>
<dbReference type="PANTHER" id="PTHR11566:SF21">
    <property type="entry name" value="DYNAMIN RELATED PROTEIN 1, ISOFORM A"/>
    <property type="match status" value="1"/>
</dbReference>
<dbReference type="GO" id="GO:0003924">
    <property type="term" value="F:GTPase activity"/>
    <property type="evidence" value="ECO:0007669"/>
    <property type="project" value="InterPro"/>
</dbReference>
<dbReference type="GO" id="GO:0006897">
    <property type="term" value="P:endocytosis"/>
    <property type="evidence" value="ECO:0007669"/>
    <property type="project" value="TreeGrafter"/>
</dbReference>
<feature type="coiled-coil region" evidence="3">
    <location>
        <begin position="655"/>
        <end position="689"/>
    </location>
</feature>
<dbReference type="GO" id="GO:0016020">
    <property type="term" value="C:membrane"/>
    <property type="evidence" value="ECO:0007669"/>
    <property type="project" value="TreeGrafter"/>
</dbReference>
<evidence type="ECO:0000256" key="1">
    <source>
        <dbReference type="ARBA" id="ARBA00022741"/>
    </source>
</evidence>
<dbReference type="PANTHER" id="PTHR11566">
    <property type="entry name" value="DYNAMIN"/>
    <property type="match status" value="1"/>
</dbReference>
<dbReference type="OrthoDB" id="415706at2759"/>
<accession>A0A7U3Q1B2</accession>
<dbReference type="Proteomes" id="UP000594364">
    <property type="component" value="Chromosome 6"/>
</dbReference>
<reference evidence="6 7" key="1">
    <citation type="journal article" date="2018" name="PLoS Genet.">
        <title>Repeat elements organise 3D genome structure and mediate transcription in the filamentous fungus Epichloe festucae.</title>
        <authorList>
            <person name="Winter D.J."/>
            <person name="Ganley A.R.D."/>
            <person name="Young C.A."/>
            <person name="Liachko I."/>
            <person name="Schardl C.L."/>
            <person name="Dupont P.Y."/>
            <person name="Berry D."/>
            <person name="Ram A."/>
            <person name="Scott B."/>
            <person name="Cox M.P."/>
        </authorList>
    </citation>
    <scope>NUCLEOTIDE SEQUENCE [LARGE SCALE GENOMIC DNA]</scope>
    <source>
        <strain evidence="6 7">Fl1</strain>
    </source>
</reference>
<dbReference type="GO" id="GO:0000266">
    <property type="term" value="P:mitochondrial fission"/>
    <property type="evidence" value="ECO:0007669"/>
    <property type="project" value="TreeGrafter"/>
</dbReference>
<dbReference type="Gene3D" id="3.40.50.300">
    <property type="entry name" value="P-loop containing nucleotide triphosphate hydrolases"/>
    <property type="match status" value="1"/>
</dbReference>
<dbReference type="GO" id="GO:0048312">
    <property type="term" value="P:intracellular distribution of mitochondria"/>
    <property type="evidence" value="ECO:0007669"/>
    <property type="project" value="TreeGrafter"/>
</dbReference>
<dbReference type="Pfam" id="PF01031">
    <property type="entry name" value="Dynamin_M"/>
    <property type="match status" value="1"/>
</dbReference>
<dbReference type="InterPro" id="IPR027417">
    <property type="entry name" value="P-loop_NTPase"/>
</dbReference>
<dbReference type="PRINTS" id="PR00195">
    <property type="entry name" value="DYNAMIN"/>
</dbReference>
<evidence type="ECO:0000313" key="7">
    <source>
        <dbReference type="Proteomes" id="UP000594364"/>
    </source>
</evidence>
<feature type="domain" description="GED" evidence="4">
    <location>
        <begin position="603"/>
        <end position="694"/>
    </location>
</feature>
<keyword evidence="3" id="KW-0175">Coiled coil</keyword>
<dbReference type="InterPro" id="IPR022812">
    <property type="entry name" value="Dynamin"/>
</dbReference>
<dbReference type="FunFam" id="3.40.50.300:FF:001425">
    <property type="entry name" value="Dynamin GTPase, putative"/>
    <property type="match status" value="1"/>
</dbReference>
<dbReference type="CDD" id="cd08771">
    <property type="entry name" value="DLP_1"/>
    <property type="match status" value="1"/>
</dbReference>
<dbReference type="GO" id="GO:0005739">
    <property type="term" value="C:mitochondrion"/>
    <property type="evidence" value="ECO:0007669"/>
    <property type="project" value="TreeGrafter"/>
</dbReference>
<dbReference type="InterPro" id="IPR001401">
    <property type="entry name" value="Dynamin_GTPase"/>
</dbReference>
<dbReference type="GO" id="GO:0008017">
    <property type="term" value="F:microtubule binding"/>
    <property type="evidence" value="ECO:0007669"/>
    <property type="project" value="TreeGrafter"/>
</dbReference>
<feature type="domain" description="Dynamin-type G" evidence="5">
    <location>
        <begin position="30"/>
        <end position="317"/>
    </location>
</feature>
<sequence length="717" mass="79917">MEASVDIQSTEHRDLLDAIDRLRAQGISRHVALPEIVVSGDQSSGKSSVLEAISGITFPTKDNLCTRFATELSLRRSPFIGVKVSIIPGKNCSERQKKKLEKFSPKLEEGDLDLTNVIELAKEAMGITSKLQTFSDDILRIEVSGPQQPHLTMVDLPGLFQAGNSAQSDQDSEIVANMVLRYISQQRSIILAVVSAKSDFALQKVTRLAREYDPQGARTLGLITKPDTLDEGSESETAYIRLAQNEDVHLHLGWHVLKNRDYKMATANATSQERDEAEAAFFSQGIWATLDPATVGVVTLRARLSNVLKNQIVAQLPHLIRDVEGGISKCKRKLKKLGNARETIAEHRQYLVQISLKFSDLMKGAVDGNYSDSFFGSSKSDQGFERRLRAMVQSLLTAFKDEMHKEGCSKRIVDLADDVDENDVRLGENEVLRSTFVDEVAFRINRNRGCELPGTFNPLIVGELFTEQCKPWEAITQKLASDLLEAVQNISHAMMHYAAIEETADKLDDIVSASIRDLGESLKASFAHLLLPHQSLHPITYNHALTGNVQKAQAERRRRKASAKISTLYAADIRDGNALRITPGALLELLTAETDTDMTSYGSALAVDYMEAYYNVSIEKYIDDISTLGVECCLVQKLRDVFEPSHIYNMPDAQLQDLAAENPTATQERTKLKEKMALLEKGLHQLRRLNKFRPKPRDNKVFRSLTSLYVKGGKSEE</sequence>
<evidence type="ECO:0008006" key="8">
    <source>
        <dbReference type="Google" id="ProtNLM"/>
    </source>
</evidence>
<proteinExistence type="predicted"/>
<protein>
    <recommendedName>
        <fullName evidence="8">Interferon-induced GTP-binding protein Mx</fullName>
    </recommendedName>
</protein>
<dbReference type="PROSITE" id="PS51388">
    <property type="entry name" value="GED"/>
    <property type="match status" value="1"/>
</dbReference>
<dbReference type="SUPFAM" id="SSF52540">
    <property type="entry name" value="P-loop containing nucleoside triphosphate hydrolases"/>
    <property type="match status" value="1"/>
</dbReference>
<organism evidence="6 7">
    <name type="scientific">Epichloe festucae (strain Fl1)</name>
    <dbReference type="NCBI Taxonomy" id="877507"/>
    <lineage>
        <taxon>Eukaryota</taxon>
        <taxon>Fungi</taxon>
        <taxon>Dikarya</taxon>
        <taxon>Ascomycota</taxon>
        <taxon>Pezizomycotina</taxon>
        <taxon>Sordariomycetes</taxon>
        <taxon>Hypocreomycetidae</taxon>
        <taxon>Hypocreales</taxon>
        <taxon>Clavicipitaceae</taxon>
        <taxon>Epichloe</taxon>
    </lineage>
</organism>
<dbReference type="EMBL" id="CP031390">
    <property type="protein sequence ID" value="QPH16459.1"/>
    <property type="molecule type" value="Genomic_DNA"/>
</dbReference>
<dbReference type="Pfam" id="PF00350">
    <property type="entry name" value="Dynamin_N"/>
    <property type="match status" value="1"/>
</dbReference>
<evidence type="ECO:0000256" key="3">
    <source>
        <dbReference type="SAM" id="Coils"/>
    </source>
</evidence>
<dbReference type="AlphaFoldDB" id="A0A7U3Q1B2"/>
<keyword evidence="2" id="KW-0342">GTP-binding</keyword>
<dbReference type="GO" id="GO:0005525">
    <property type="term" value="F:GTP binding"/>
    <property type="evidence" value="ECO:0007669"/>
    <property type="project" value="InterPro"/>
</dbReference>
<keyword evidence="1" id="KW-0547">Nucleotide-binding</keyword>